<reference evidence="1" key="1">
    <citation type="submission" date="2014-11" db="EMBL/GenBank/DDBJ databases">
        <authorList>
            <person name="Amaro Gonzalez C."/>
        </authorList>
    </citation>
    <scope>NUCLEOTIDE SEQUENCE</scope>
</reference>
<proteinExistence type="predicted"/>
<dbReference type="EMBL" id="GBXM01050498">
    <property type="protein sequence ID" value="JAH58079.1"/>
    <property type="molecule type" value="Transcribed_RNA"/>
</dbReference>
<accession>A0A0E9TWM0</accession>
<sequence length="29" mass="3499">MEHINFSEEIEQKHVHAHLQMSENKLLLI</sequence>
<name>A0A0E9TWM0_ANGAN</name>
<evidence type="ECO:0000313" key="1">
    <source>
        <dbReference type="EMBL" id="JAH58079.1"/>
    </source>
</evidence>
<organism evidence="1">
    <name type="scientific">Anguilla anguilla</name>
    <name type="common">European freshwater eel</name>
    <name type="synonym">Muraena anguilla</name>
    <dbReference type="NCBI Taxonomy" id="7936"/>
    <lineage>
        <taxon>Eukaryota</taxon>
        <taxon>Metazoa</taxon>
        <taxon>Chordata</taxon>
        <taxon>Craniata</taxon>
        <taxon>Vertebrata</taxon>
        <taxon>Euteleostomi</taxon>
        <taxon>Actinopterygii</taxon>
        <taxon>Neopterygii</taxon>
        <taxon>Teleostei</taxon>
        <taxon>Anguilliformes</taxon>
        <taxon>Anguillidae</taxon>
        <taxon>Anguilla</taxon>
    </lineage>
</organism>
<reference evidence="1" key="2">
    <citation type="journal article" date="2015" name="Fish Shellfish Immunol.">
        <title>Early steps in the European eel (Anguilla anguilla)-Vibrio vulnificus interaction in the gills: Role of the RtxA13 toxin.</title>
        <authorList>
            <person name="Callol A."/>
            <person name="Pajuelo D."/>
            <person name="Ebbesson L."/>
            <person name="Teles M."/>
            <person name="MacKenzie S."/>
            <person name="Amaro C."/>
        </authorList>
    </citation>
    <scope>NUCLEOTIDE SEQUENCE</scope>
</reference>
<protein>
    <submittedName>
        <fullName evidence="1">Uncharacterized protein</fullName>
    </submittedName>
</protein>
<dbReference type="AlphaFoldDB" id="A0A0E9TWM0"/>